<dbReference type="SUPFAM" id="SSF63737">
    <property type="entry name" value="Leukotriene A4 hydrolase N-terminal domain"/>
    <property type="match status" value="1"/>
</dbReference>
<dbReference type="Gene3D" id="1.25.50.20">
    <property type="match status" value="1"/>
</dbReference>
<evidence type="ECO:0000256" key="7">
    <source>
        <dbReference type="ARBA" id="ARBA00022833"/>
    </source>
</evidence>
<dbReference type="InterPro" id="IPR014782">
    <property type="entry name" value="Peptidase_M1_dom"/>
</dbReference>
<feature type="domain" description="ERAP1-like C-terminal" evidence="18">
    <location>
        <begin position="726"/>
        <end position="1056"/>
    </location>
</feature>
<dbReference type="GO" id="GO:0008270">
    <property type="term" value="F:zinc ion binding"/>
    <property type="evidence" value="ECO:0007669"/>
    <property type="project" value="InterPro"/>
</dbReference>
<evidence type="ECO:0000259" key="18">
    <source>
        <dbReference type="Pfam" id="PF11838"/>
    </source>
</evidence>
<dbReference type="AlphaFoldDB" id="A0AAV5UZ51"/>
<evidence type="ECO:0000256" key="3">
    <source>
        <dbReference type="ARBA" id="ARBA00022670"/>
    </source>
</evidence>
<evidence type="ECO:0000256" key="15">
    <source>
        <dbReference type="SAM" id="MobiDB-lite"/>
    </source>
</evidence>
<feature type="transmembrane region" description="Helical" evidence="16">
    <location>
        <begin position="115"/>
        <end position="136"/>
    </location>
</feature>
<comment type="similarity">
    <text evidence="2">Belongs to the peptidase M1 family.</text>
</comment>
<dbReference type="GO" id="GO:0016020">
    <property type="term" value="C:membrane"/>
    <property type="evidence" value="ECO:0007669"/>
    <property type="project" value="UniProtKB-SubCell"/>
</dbReference>
<evidence type="ECO:0000256" key="1">
    <source>
        <dbReference type="ARBA" id="ARBA00004167"/>
    </source>
</evidence>
<evidence type="ECO:0000256" key="10">
    <source>
        <dbReference type="ARBA" id="ARBA00023136"/>
    </source>
</evidence>
<feature type="binding site" evidence="13">
    <location>
        <position position="519"/>
    </location>
    <ligand>
        <name>Zn(2+)</name>
        <dbReference type="ChEBI" id="CHEBI:29105"/>
        <note>catalytic</note>
    </ligand>
</feature>
<keyword evidence="8 16" id="KW-1133">Transmembrane helix</keyword>
<evidence type="ECO:0000256" key="16">
    <source>
        <dbReference type="SAM" id="Phobius"/>
    </source>
</evidence>
<protein>
    <recommendedName>
        <fullName evidence="22">Aminopeptidase</fullName>
    </recommendedName>
</protein>
<evidence type="ECO:0000256" key="9">
    <source>
        <dbReference type="ARBA" id="ARBA00023049"/>
    </source>
</evidence>
<keyword evidence="21" id="KW-1185">Reference proteome</keyword>
<feature type="region of interest" description="Disordered" evidence="15">
    <location>
        <begin position="15"/>
        <end position="91"/>
    </location>
</feature>
<evidence type="ECO:0000256" key="5">
    <source>
        <dbReference type="ARBA" id="ARBA00022723"/>
    </source>
</evidence>
<dbReference type="PRINTS" id="PR00756">
    <property type="entry name" value="ALADIPTASE"/>
</dbReference>
<proteinExistence type="inferred from homology"/>
<comment type="caution">
    <text evidence="20">The sequence shown here is derived from an EMBL/GenBank/DDBJ whole genome shotgun (WGS) entry which is preliminary data.</text>
</comment>
<sequence length="1082" mass="123473">MADLDLSGSSNLVALVYNEQPPPVDPKVLQERLKKEKQMKKDEEKTKRQREKEKEKEERRNTKMTSPHNKRVTIEHVKYSSPDDSDGVKPREVVDHTVEEEEAPEDKSDFRCGKGVIFCLVIVFLISMGVAFIVSFKLTEQSLGGRKTIIQEEDGIVRLGALFSSEPDDDVEEETEGRLPRNIEPIWYNLTSRVFLPGFVDIPANKLRLVENSLLAKFRVVSDTKEIVLNSALSKIPESAEEWKILKEEGDRLVASPVQVSTVTVNSTAETVLLALNGGFKAGMEFLLKVSYVGNLSSSKIGLYTSTYRTVDGKERELVVTQSEPQNTRRILPCMDEPDRKAVFRMTIEHPKGTRALFNGIETGTEPVATTPDFVRTHFKETPRMSSYLLAFAVSDLAMKVTTTSRGIPVRAFVQSDLIDHIDYALNVTVKMLEYYEKEFQIPYPLDKLDLISVKDFSFGAMENWGLMVFHERFILFHPQVSSPLSKKEVAKLLSHEVSHQWFGNLVTMKWWSDVWLNEAFASHCEDTATARAGVMEGLDDLFYFKTQGDAHSDDSFASSRPLSTPLHKQVEIAQLFDSTTYSKGASIVRQLEEVVGVDNFRNGIRAYLKKFSYGNAGHDDLIESIKESLRANLSYIGAELKPFMRRFTKQNGFPVVNVERPDTMHVELSQEWFQKDSNSDGLNKHGASYGHVWEIPLFYEINEEPKAVTWMTEGLRLPSNQSDLLILNSDSRGFYRVNYDPRSWSRIHEQLNKNHTHLSPLTRLRLITDSFALADAGKLPYDVALDTIRYLPSEDDRIPILGAIQALELIQKQMGGNEDQEKVKTFIRRVLTQFYKKIVNWERLTFEDEDIIEAEIVDRLINQLWQSGDKEVADKLHRLFEDSLLNQCKDANSISSQCSKVPPLIRSISYCEGAKRGRDEEFNALLRLYKNEIAVTEKSRLMNGLKCSRDTASLKRLFQSLLDEKNQGLLSGKSVDEEVFLKYGNHDLSKKIYNEFFFENHEKLMKKYSKNTAIVSYLADAITASTKSELADIESFLLSNPSMDEFDGFAKAVETCRSSLTWQRKHAKHLVEEFEKRSNRV</sequence>
<dbReference type="GO" id="GO:0042277">
    <property type="term" value="F:peptide binding"/>
    <property type="evidence" value="ECO:0007669"/>
    <property type="project" value="TreeGrafter"/>
</dbReference>
<name>A0AAV5UZ51_9BILA</name>
<dbReference type="InterPro" id="IPR045357">
    <property type="entry name" value="Aminopeptidase_N-like_N"/>
</dbReference>
<feature type="site" description="Transition state stabilizer" evidence="14">
    <location>
        <position position="582"/>
    </location>
</feature>
<evidence type="ECO:0000256" key="14">
    <source>
        <dbReference type="PIRSR" id="PIRSR634016-4"/>
    </source>
</evidence>
<evidence type="ECO:0000313" key="21">
    <source>
        <dbReference type="Proteomes" id="UP001432322"/>
    </source>
</evidence>
<evidence type="ECO:0000256" key="6">
    <source>
        <dbReference type="ARBA" id="ARBA00022801"/>
    </source>
</evidence>
<dbReference type="GO" id="GO:0005737">
    <property type="term" value="C:cytoplasm"/>
    <property type="evidence" value="ECO:0007669"/>
    <property type="project" value="TreeGrafter"/>
</dbReference>
<dbReference type="GO" id="GO:0070006">
    <property type="term" value="F:metalloaminopeptidase activity"/>
    <property type="evidence" value="ECO:0007669"/>
    <property type="project" value="TreeGrafter"/>
</dbReference>
<dbReference type="InterPro" id="IPR024571">
    <property type="entry name" value="ERAP1-like_C_dom"/>
</dbReference>
<dbReference type="InterPro" id="IPR050344">
    <property type="entry name" value="Peptidase_M1_aminopeptidases"/>
</dbReference>
<dbReference type="InterPro" id="IPR042097">
    <property type="entry name" value="Aminopeptidase_N-like_N_sf"/>
</dbReference>
<comment type="cofactor">
    <cofactor evidence="13">
        <name>Zn(2+)</name>
        <dbReference type="ChEBI" id="CHEBI:29105"/>
    </cofactor>
    <text evidence="13">Binds 1 zinc ion per subunit.</text>
</comment>
<feature type="domain" description="Peptidase M1 membrane alanine aminopeptidase" evidence="17">
    <location>
        <begin position="424"/>
        <end position="636"/>
    </location>
</feature>
<dbReference type="GO" id="GO:0005615">
    <property type="term" value="C:extracellular space"/>
    <property type="evidence" value="ECO:0007669"/>
    <property type="project" value="TreeGrafter"/>
</dbReference>
<feature type="domain" description="Aminopeptidase N-like N-terminal" evidence="19">
    <location>
        <begin position="188"/>
        <end position="389"/>
    </location>
</feature>
<dbReference type="CDD" id="cd09601">
    <property type="entry name" value="M1_APN-Q_like"/>
    <property type="match status" value="1"/>
</dbReference>
<dbReference type="PANTHER" id="PTHR11533:SF299">
    <property type="entry name" value="AMINOPEPTIDASE"/>
    <property type="match status" value="1"/>
</dbReference>
<keyword evidence="7 13" id="KW-0862">Zinc</keyword>
<reference evidence="20" key="1">
    <citation type="submission" date="2023-10" db="EMBL/GenBank/DDBJ databases">
        <title>Genome assembly of Pristionchus species.</title>
        <authorList>
            <person name="Yoshida K."/>
            <person name="Sommer R.J."/>
        </authorList>
    </citation>
    <scope>NUCLEOTIDE SEQUENCE</scope>
    <source>
        <strain evidence="20">RS5133</strain>
    </source>
</reference>
<evidence type="ECO:0000256" key="4">
    <source>
        <dbReference type="ARBA" id="ARBA00022692"/>
    </source>
</evidence>
<evidence type="ECO:0000256" key="2">
    <source>
        <dbReference type="ARBA" id="ARBA00010136"/>
    </source>
</evidence>
<evidence type="ECO:0000313" key="20">
    <source>
        <dbReference type="EMBL" id="GMT10815.1"/>
    </source>
</evidence>
<dbReference type="Gene3D" id="1.10.390.10">
    <property type="entry name" value="Neutral Protease Domain 2"/>
    <property type="match status" value="1"/>
</dbReference>
<feature type="active site" description="Proton acceptor" evidence="12">
    <location>
        <position position="497"/>
    </location>
</feature>
<dbReference type="GO" id="GO:0006508">
    <property type="term" value="P:proteolysis"/>
    <property type="evidence" value="ECO:0007669"/>
    <property type="project" value="UniProtKB-KW"/>
</dbReference>
<keyword evidence="3" id="KW-0645">Protease</keyword>
<gene>
    <name evidence="20" type="ORF">PFISCL1PPCAC_2112</name>
</gene>
<dbReference type="SUPFAM" id="SSF55486">
    <property type="entry name" value="Metalloproteases ('zincins'), catalytic domain"/>
    <property type="match status" value="1"/>
</dbReference>
<evidence type="ECO:0008006" key="22">
    <source>
        <dbReference type="Google" id="ProtNLM"/>
    </source>
</evidence>
<evidence type="ECO:0000256" key="13">
    <source>
        <dbReference type="PIRSR" id="PIRSR634016-3"/>
    </source>
</evidence>
<organism evidence="20 21">
    <name type="scientific">Pristionchus fissidentatus</name>
    <dbReference type="NCBI Taxonomy" id="1538716"/>
    <lineage>
        <taxon>Eukaryota</taxon>
        <taxon>Metazoa</taxon>
        <taxon>Ecdysozoa</taxon>
        <taxon>Nematoda</taxon>
        <taxon>Chromadorea</taxon>
        <taxon>Rhabditida</taxon>
        <taxon>Rhabditina</taxon>
        <taxon>Diplogasteromorpha</taxon>
        <taxon>Diplogasteroidea</taxon>
        <taxon>Neodiplogasteridae</taxon>
        <taxon>Pristionchus</taxon>
    </lineage>
</organism>
<dbReference type="Gene3D" id="2.60.40.1730">
    <property type="entry name" value="tricorn interacting facor f3 domain"/>
    <property type="match status" value="1"/>
</dbReference>
<dbReference type="Pfam" id="PF01433">
    <property type="entry name" value="Peptidase_M1"/>
    <property type="match status" value="1"/>
</dbReference>
<keyword evidence="6" id="KW-0378">Hydrolase</keyword>
<dbReference type="FunFam" id="1.10.390.10:FF:000016">
    <property type="entry name" value="Glutamyl aminopeptidase"/>
    <property type="match status" value="1"/>
</dbReference>
<dbReference type="Pfam" id="PF11838">
    <property type="entry name" value="ERAP1_C"/>
    <property type="match status" value="1"/>
</dbReference>
<dbReference type="InterPro" id="IPR034016">
    <property type="entry name" value="M1_APN-typ"/>
</dbReference>
<keyword evidence="9" id="KW-0482">Metalloprotease</keyword>
<dbReference type="Pfam" id="PF17900">
    <property type="entry name" value="Peptidase_M1_N"/>
    <property type="match status" value="1"/>
</dbReference>
<feature type="compositionally biased region" description="Basic and acidic residues" evidence="15">
    <location>
        <begin position="28"/>
        <end position="61"/>
    </location>
</feature>
<keyword evidence="4 16" id="KW-0812">Transmembrane</keyword>
<evidence type="ECO:0000259" key="19">
    <source>
        <dbReference type="Pfam" id="PF17900"/>
    </source>
</evidence>
<comment type="subcellular location">
    <subcellularLocation>
        <location evidence="1">Membrane</location>
        <topology evidence="1">Single-pass membrane protein</topology>
    </subcellularLocation>
</comment>
<dbReference type="InterPro" id="IPR027268">
    <property type="entry name" value="Peptidase_M4/M1_CTD_sf"/>
</dbReference>
<evidence type="ECO:0000256" key="11">
    <source>
        <dbReference type="ARBA" id="ARBA00023180"/>
    </source>
</evidence>
<evidence type="ECO:0000256" key="8">
    <source>
        <dbReference type="ARBA" id="ARBA00022989"/>
    </source>
</evidence>
<dbReference type="GO" id="GO:0043171">
    <property type="term" value="P:peptide catabolic process"/>
    <property type="evidence" value="ECO:0007669"/>
    <property type="project" value="TreeGrafter"/>
</dbReference>
<dbReference type="PANTHER" id="PTHR11533">
    <property type="entry name" value="PROTEASE M1 ZINC METALLOPROTEASE"/>
    <property type="match status" value="1"/>
</dbReference>
<feature type="binding site" evidence="13">
    <location>
        <position position="496"/>
    </location>
    <ligand>
        <name>Zn(2+)</name>
        <dbReference type="ChEBI" id="CHEBI:29105"/>
        <note>catalytic</note>
    </ligand>
</feature>
<keyword evidence="11" id="KW-0325">Glycoprotein</keyword>
<dbReference type="Proteomes" id="UP001432322">
    <property type="component" value="Unassembled WGS sequence"/>
</dbReference>
<evidence type="ECO:0000256" key="12">
    <source>
        <dbReference type="PIRSR" id="PIRSR634016-1"/>
    </source>
</evidence>
<accession>A0AAV5UZ51</accession>
<keyword evidence="5 13" id="KW-0479">Metal-binding</keyword>
<feature type="binding site" evidence="13">
    <location>
        <position position="500"/>
    </location>
    <ligand>
        <name>Zn(2+)</name>
        <dbReference type="ChEBI" id="CHEBI:29105"/>
        <note>catalytic</note>
    </ligand>
</feature>
<dbReference type="Gene3D" id="2.60.40.1910">
    <property type="match status" value="1"/>
</dbReference>
<evidence type="ECO:0000259" key="17">
    <source>
        <dbReference type="Pfam" id="PF01433"/>
    </source>
</evidence>
<dbReference type="EMBL" id="BTSY01000001">
    <property type="protein sequence ID" value="GMT10815.1"/>
    <property type="molecule type" value="Genomic_DNA"/>
</dbReference>
<keyword evidence="10 16" id="KW-0472">Membrane</keyword>
<dbReference type="FunFam" id="2.60.40.1910:FF:000006">
    <property type="entry name" value="Aminopeptidase"/>
    <property type="match status" value="1"/>
</dbReference>
<dbReference type="InterPro" id="IPR001930">
    <property type="entry name" value="Peptidase_M1"/>
</dbReference>